<dbReference type="AlphaFoldDB" id="A0AAV4WRG6"/>
<organism evidence="1 2">
    <name type="scientific">Caerostris extrusa</name>
    <name type="common">Bark spider</name>
    <name type="synonym">Caerostris bankana</name>
    <dbReference type="NCBI Taxonomy" id="172846"/>
    <lineage>
        <taxon>Eukaryota</taxon>
        <taxon>Metazoa</taxon>
        <taxon>Ecdysozoa</taxon>
        <taxon>Arthropoda</taxon>
        <taxon>Chelicerata</taxon>
        <taxon>Arachnida</taxon>
        <taxon>Araneae</taxon>
        <taxon>Araneomorphae</taxon>
        <taxon>Entelegynae</taxon>
        <taxon>Araneoidea</taxon>
        <taxon>Araneidae</taxon>
        <taxon>Caerostris</taxon>
    </lineage>
</organism>
<protein>
    <submittedName>
        <fullName evidence="1">Uncharacterized protein</fullName>
    </submittedName>
</protein>
<sequence>MEPLARNNLEAGLRRALKPTSSEAIEPWLLILQMAAMKANCIQAITTRQYQASRPWPYYPECIKPYQPQLQAACSWLSEAVFTYHEEGFSGDSGTI</sequence>
<gene>
    <name evidence="1" type="ORF">CEXT_565111</name>
</gene>
<evidence type="ECO:0000313" key="2">
    <source>
        <dbReference type="Proteomes" id="UP001054945"/>
    </source>
</evidence>
<evidence type="ECO:0000313" key="1">
    <source>
        <dbReference type="EMBL" id="GIY85091.1"/>
    </source>
</evidence>
<name>A0AAV4WRG6_CAEEX</name>
<accession>A0AAV4WRG6</accession>
<dbReference type="EMBL" id="BPLR01016612">
    <property type="protein sequence ID" value="GIY85091.1"/>
    <property type="molecule type" value="Genomic_DNA"/>
</dbReference>
<proteinExistence type="predicted"/>
<dbReference type="Proteomes" id="UP001054945">
    <property type="component" value="Unassembled WGS sequence"/>
</dbReference>
<keyword evidence="2" id="KW-1185">Reference proteome</keyword>
<reference evidence="1 2" key="1">
    <citation type="submission" date="2021-06" db="EMBL/GenBank/DDBJ databases">
        <title>Caerostris extrusa draft genome.</title>
        <authorList>
            <person name="Kono N."/>
            <person name="Arakawa K."/>
        </authorList>
    </citation>
    <scope>NUCLEOTIDE SEQUENCE [LARGE SCALE GENOMIC DNA]</scope>
</reference>
<comment type="caution">
    <text evidence="1">The sequence shown here is derived from an EMBL/GenBank/DDBJ whole genome shotgun (WGS) entry which is preliminary data.</text>
</comment>